<protein>
    <submittedName>
        <fullName evidence="1">Uncharacterized protein</fullName>
    </submittedName>
</protein>
<name>A0A8H7V3Z0_9FUNG</name>
<comment type="caution">
    <text evidence="1">The sequence shown here is derived from an EMBL/GenBank/DDBJ whole genome shotgun (WGS) entry which is preliminary data.</text>
</comment>
<accession>A0A8H7V3Z0</accession>
<evidence type="ECO:0000313" key="1">
    <source>
        <dbReference type="EMBL" id="KAG2202508.1"/>
    </source>
</evidence>
<evidence type="ECO:0000313" key="2">
    <source>
        <dbReference type="Proteomes" id="UP000603453"/>
    </source>
</evidence>
<proteinExistence type="predicted"/>
<dbReference type="EMBL" id="JAEPRD010000060">
    <property type="protein sequence ID" value="KAG2202508.1"/>
    <property type="molecule type" value="Genomic_DNA"/>
</dbReference>
<gene>
    <name evidence="1" type="ORF">INT47_013124</name>
</gene>
<organism evidence="1 2">
    <name type="scientific">Mucor saturninus</name>
    <dbReference type="NCBI Taxonomy" id="64648"/>
    <lineage>
        <taxon>Eukaryota</taxon>
        <taxon>Fungi</taxon>
        <taxon>Fungi incertae sedis</taxon>
        <taxon>Mucoromycota</taxon>
        <taxon>Mucoromycotina</taxon>
        <taxon>Mucoromycetes</taxon>
        <taxon>Mucorales</taxon>
        <taxon>Mucorineae</taxon>
        <taxon>Mucoraceae</taxon>
        <taxon>Mucor</taxon>
    </lineage>
</organism>
<dbReference type="Proteomes" id="UP000603453">
    <property type="component" value="Unassembled WGS sequence"/>
</dbReference>
<sequence length="311" mass="35437">MSVFVTLSEVQKQAENIDNIFTEINRLWDEIYLKHREEVNHIIDVAHNVHTAFYNYLKEVYTICNSSSTYFESVEEEMQIAKNKKRFDSNTTTEIARSTQIILDALIENKHRSSVIFEDMNACEKLIVEDKKEQKTHLDKLSKMKNFLRSLSAATASGIASAGAIKIALGDSAANNGSALKGSVAIAVVCGSFATYLQVIQKKKFLKLHHAMLDMFNWMIMLQEESFTFGEKMELLVTDVKRYIVRVEKIIRCSSITEDDSNRVVILATDMISASDTLKSRFDQMGQEAIYKRSSLKNLIQMHDPRAILEE</sequence>
<reference evidence="1" key="1">
    <citation type="submission" date="2020-12" db="EMBL/GenBank/DDBJ databases">
        <title>Metabolic potential, ecology and presence of endohyphal bacteria is reflected in genomic diversity of Mucoromycotina.</title>
        <authorList>
            <person name="Muszewska A."/>
            <person name="Okrasinska A."/>
            <person name="Steczkiewicz K."/>
            <person name="Drgas O."/>
            <person name="Orlowska M."/>
            <person name="Perlinska-Lenart U."/>
            <person name="Aleksandrzak-Piekarczyk T."/>
            <person name="Szatraj K."/>
            <person name="Zielenkiewicz U."/>
            <person name="Pilsyk S."/>
            <person name="Malc E."/>
            <person name="Mieczkowski P."/>
            <person name="Kruszewska J.S."/>
            <person name="Biernat P."/>
            <person name="Pawlowska J."/>
        </authorList>
    </citation>
    <scope>NUCLEOTIDE SEQUENCE</scope>
    <source>
        <strain evidence="1">WA0000017839</strain>
    </source>
</reference>
<dbReference type="AlphaFoldDB" id="A0A8H7V3Z0"/>
<keyword evidence="2" id="KW-1185">Reference proteome</keyword>